<dbReference type="Proteomes" id="UP001501353">
    <property type="component" value="Unassembled WGS sequence"/>
</dbReference>
<dbReference type="InterPro" id="IPR023529">
    <property type="entry name" value="ProQ"/>
</dbReference>
<evidence type="ECO:0000259" key="5">
    <source>
        <dbReference type="SMART" id="SM00945"/>
    </source>
</evidence>
<comment type="caution">
    <text evidence="6">The sequence shown here is derived from an EMBL/GenBank/DDBJ whole genome shotgun (WGS) entry which is preliminary data.</text>
</comment>
<feature type="domain" description="ProQ/FinO" evidence="5">
    <location>
        <begin position="17"/>
        <end position="124"/>
    </location>
</feature>
<dbReference type="SMART" id="SM00945">
    <property type="entry name" value="ProQ"/>
    <property type="match status" value="1"/>
</dbReference>
<dbReference type="InterPro" id="IPR016103">
    <property type="entry name" value="ProQ/FinO"/>
</dbReference>
<keyword evidence="3" id="KW-0143">Chaperone</keyword>
<gene>
    <name evidence="6" type="ORF">GCM10022212_06120</name>
</gene>
<dbReference type="SUPFAM" id="SSF48657">
    <property type="entry name" value="FinO-like"/>
    <property type="match status" value="1"/>
</dbReference>
<organism evidence="6 7">
    <name type="scientific">Actimicrobium antarcticum</name>
    <dbReference type="NCBI Taxonomy" id="1051899"/>
    <lineage>
        <taxon>Bacteria</taxon>
        <taxon>Pseudomonadati</taxon>
        <taxon>Pseudomonadota</taxon>
        <taxon>Betaproteobacteria</taxon>
        <taxon>Burkholderiales</taxon>
        <taxon>Oxalobacteraceae</taxon>
        <taxon>Actimicrobium</taxon>
    </lineage>
</organism>
<dbReference type="PANTHER" id="PTHR38106">
    <property type="entry name" value="RNA CHAPERONE PROQ"/>
    <property type="match status" value="1"/>
</dbReference>
<evidence type="ECO:0000256" key="2">
    <source>
        <dbReference type="ARBA" id="ARBA00022884"/>
    </source>
</evidence>
<accession>A0ABP7SPU7</accession>
<dbReference type="Gene3D" id="1.10.1710.10">
    <property type="entry name" value="ProQ/FinO domain"/>
    <property type="match status" value="1"/>
</dbReference>
<keyword evidence="4" id="KW-0175">Coiled coil</keyword>
<keyword evidence="2" id="KW-0694">RNA-binding</keyword>
<evidence type="ECO:0000256" key="4">
    <source>
        <dbReference type="SAM" id="Coils"/>
    </source>
</evidence>
<name>A0ABP7SPU7_9BURK</name>
<feature type="coiled-coil region" evidence="4">
    <location>
        <begin position="114"/>
        <end position="141"/>
    </location>
</feature>
<evidence type="ECO:0000313" key="6">
    <source>
        <dbReference type="EMBL" id="GAA4014513.1"/>
    </source>
</evidence>
<keyword evidence="1" id="KW-0963">Cytoplasm</keyword>
<dbReference type="RefSeq" id="WP_344761756.1">
    <property type="nucleotide sequence ID" value="NZ_BAAAZE010000005.1"/>
</dbReference>
<dbReference type="InterPro" id="IPR036442">
    <property type="entry name" value="ProQ/FinO_sf"/>
</dbReference>
<dbReference type="PANTHER" id="PTHR38106:SF1">
    <property type="entry name" value="RNA CHAPERONE PROQ"/>
    <property type="match status" value="1"/>
</dbReference>
<dbReference type="EMBL" id="BAAAZE010000005">
    <property type="protein sequence ID" value="GAA4014513.1"/>
    <property type="molecule type" value="Genomic_DNA"/>
</dbReference>
<evidence type="ECO:0000313" key="7">
    <source>
        <dbReference type="Proteomes" id="UP001501353"/>
    </source>
</evidence>
<keyword evidence="7" id="KW-1185">Reference proteome</keyword>
<sequence length="152" mass="16880">MTSPTPAPAPAPAPAPNPVQAARVLLKELQQTFPAFRDCLPLAIGIDKQLIARQPELPRKILRIALGQHTNSLRYLKSVEKASNRFDLDGQPGEALTDEHRLRASTLLKERFKKEADQRKAARAKEEEARLSAEADRLHAEKLSMLAAKFAK</sequence>
<reference evidence="7" key="1">
    <citation type="journal article" date="2019" name="Int. J. Syst. Evol. Microbiol.">
        <title>The Global Catalogue of Microorganisms (GCM) 10K type strain sequencing project: providing services to taxonomists for standard genome sequencing and annotation.</title>
        <authorList>
            <consortium name="The Broad Institute Genomics Platform"/>
            <consortium name="The Broad Institute Genome Sequencing Center for Infectious Disease"/>
            <person name="Wu L."/>
            <person name="Ma J."/>
        </authorList>
    </citation>
    <scope>NUCLEOTIDE SEQUENCE [LARGE SCALE GENOMIC DNA]</scope>
    <source>
        <strain evidence="7">JCM 16673</strain>
    </source>
</reference>
<evidence type="ECO:0000256" key="1">
    <source>
        <dbReference type="ARBA" id="ARBA00022490"/>
    </source>
</evidence>
<evidence type="ECO:0000256" key="3">
    <source>
        <dbReference type="ARBA" id="ARBA00023186"/>
    </source>
</evidence>
<proteinExistence type="predicted"/>
<dbReference type="Pfam" id="PF04352">
    <property type="entry name" value="ProQ"/>
    <property type="match status" value="1"/>
</dbReference>
<protein>
    <recommendedName>
        <fullName evidence="5">ProQ/FinO domain-containing protein</fullName>
    </recommendedName>
</protein>